<dbReference type="GO" id="GO:0030674">
    <property type="term" value="F:protein-macromolecule adaptor activity"/>
    <property type="evidence" value="ECO:0007669"/>
    <property type="project" value="TreeGrafter"/>
</dbReference>
<dbReference type="AlphaFoldDB" id="A0AAN6QKU0"/>
<protein>
    <submittedName>
        <fullName evidence="2">Uncharacterized protein</fullName>
    </submittedName>
</protein>
<keyword evidence="3" id="KW-1185">Reference proteome</keyword>
<comment type="caution">
    <text evidence="2">The sequence shown here is derived from an EMBL/GenBank/DDBJ whole genome shotgun (WGS) entry which is preliminary data.</text>
</comment>
<sequence length="925" mass="102060">MNDSRRRFAANACLYRSLAAREPRLFLQRNLNTVLDAHQQRLLGATTTTTTATTTDATVAQGVAEAREAMIANERWRAGWDFPTREMLGDLTRGVRPVLGIEGVRLRVLGSKGGGGGGGGDGWQVRSAGDVGLDWLPDPDVALRLPCQILVTVLDTRTLAKREVFRVARRCIISQHVENGAETSFDVELAEPIRIELDQLLVETESGTNGFRHWKRTTTAKYTLEVTIHCQDSDQSAELLSRLHSRPADDFKGGLAREGRVKAVWEDLPSCPPTGQLLPLKRTQGHKSIELKYGMDISMGWSRRRDTPLERYNRSRDTQNHQLLTPSSSDVQESSVAKAKQHVVRYVRQMGVETWSMVQEDLKCIFCARREGRADMYRSKSVMKDPATTLDRLLLHYWSCHSFYEWEKVATPASSGAEQELATIEIRPKKRQTVPPITSDTPNEEYSWIAPNRPFDIKAHLAGDERWTGGSHSKPGDSRARRGAPRPPQSEPRTAAPAIRAQDVANLPPRKRQKFVMPVDSDLESQVAAGISISGSDLELTKPPSHHVKKTLPPTLSGFPGEAEIRYYVKATVQRNSWWQENTRTQTPFTFLPLEPPRPPPTGSEVYARQNHSFSVSETVPEPTRSWMKGRLGAKKEPVAVQATAEAPVVSVDARLPEPALLTCNQEIPLRIIVKRFSGCSHVIYLQSLQISLVALTKIRAHDAHRTEATSWVIMSKSNMGVVIGSQADAAGVEAVLDDRLWRGVTLPNTVAPSFETCNIARSYQLDIKVGLSYPAGASEPQTVVLPLRLDTEVLSGITPPAALLEAVALAKSNPRRTSAMTAPVLDKLKTEGRMPAEFGAGQVPSTPMDEAGPSEPLEPPARHGMAGDAVPPAYMREAPPSYEDAVATNMPPVSAPRPDYAPPLSADDDLLGRDEKRGWVDHRQ</sequence>
<evidence type="ECO:0000256" key="1">
    <source>
        <dbReference type="SAM" id="MobiDB-lite"/>
    </source>
</evidence>
<feature type="region of interest" description="Disordered" evidence="1">
    <location>
        <begin position="426"/>
        <end position="448"/>
    </location>
</feature>
<reference evidence="2" key="1">
    <citation type="submission" date="2023-06" db="EMBL/GenBank/DDBJ databases">
        <title>Black Yeasts Isolated from many extreme environments.</title>
        <authorList>
            <person name="Coleine C."/>
            <person name="Stajich J.E."/>
            <person name="Selbmann L."/>
        </authorList>
    </citation>
    <scope>NUCLEOTIDE SEQUENCE</scope>
    <source>
        <strain evidence="2">CCFEE 5200</strain>
    </source>
</reference>
<dbReference type="GO" id="GO:0005829">
    <property type="term" value="C:cytosol"/>
    <property type="evidence" value="ECO:0007669"/>
    <property type="project" value="TreeGrafter"/>
</dbReference>
<accession>A0AAN6QKU0</accession>
<dbReference type="PANTHER" id="PTHR11188">
    <property type="entry name" value="ARRESTIN DOMAIN CONTAINING PROTEIN"/>
    <property type="match status" value="1"/>
</dbReference>
<dbReference type="PANTHER" id="PTHR11188:SF166">
    <property type="entry name" value="ARRESTIN (OR S-ANTIGEN), N-TERMINAL DOMAIN PROTEIN (AFU_ORTHOLOGUE AFUA_7G02050)"/>
    <property type="match status" value="1"/>
</dbReference>
<dbReference type="InterPro" id="IPR050357">
    <property type="entry name" value="Arrestin_domain-protein"/>
</dbReference>
<feature type="compositionally biased region" description="Basic and acidic residues" evidence="1">
    <location>
        <begin position="911"/>
        <end position="925"/>
    </location>
</feature>
<dbReference type="EMBL" id="JAUJLE010000201">
    <property type="protein sequence ID" value="KAK0969027.1"/>
    <property type="molecule type" value="Genomic_DNA"/>
</dbReference>
<dbReference type="GO" id="GO:0005886">
    <property type="term" value="C:plasma membrane"/>
    <property type="evidence" value="ECO:0007669"/>
    <property type="project" value="TreeGrafter"/>
</dbReference>
<feature type="region of interest" description="Disordered" evidence="1">
    <location>
        <begin position="314"/>
        <end position="335"/>
    </location>
</feature>
<dbReference type="GO" id="GO:0031625">
    <property type="term" value="F:ubiquitin protein ligase binding"/>
    <property type="evidence" value="ECO:0007669"/>
    <property type="project" value="TreeGrafter"/>
</dbReference>
<feature type="compositionally biased region" description="Polar residues" evidence="1">
    <location>
        <begin position="320"/>
        <end position="335"/>
    </location>
</feature>
<gene>
    <name evidence="2" type="ORF">LTR91_016484</name>
</gene>
<dbReference type="Proteomes" id="UP001175353">
    <property type="component" value="Unassembled WGS sequence"/>
</dbReference>
<name>A0AAN6QKU0_9PEZI</name>
<proteinExistence type="predicted"/>
<organism evidence="2 3">
    <name type="scientific">Friedmanniomyces endolithicus</name>
    <dbReference type="NCBI Taxonomy" id="329885"/>
    <lineage>
        <taxon>Eukaryota</taxon>
        <taxon>Fungi</taxon>
        <taxon>Dikarya</taxon>
        <taxon>Ascomycota</taxon>
        <taxon>Pezizomycotina</taxon>
        <taxon>Dothideomycetes</taxon>
        <taxon>Dothideomycetidae</taxon>
        <taxon>Mycosphaerellales</taxon>
        <taxon>Teratosphaeriaceae</taxon>
        <taxon>Friedmanniomyces</taxon>
    </lineage>
</organism>
<feature type="region of interest" description="Disordered" evidence="1">
    <location>
        <begin position="841"/>
        <end position="925"/>
    </location>
</feature>
<feature type="region of interest" description="Disordered" evidence="1">
    <location>
        <begin position="535"/>
        <end position="555"/>
    </location>
</feature>
<feature type="region of interest" description="Disordered" evidence="1">
    <location>
        <begin position="465"/>
        <end position="512"/>
    </location>
</feature>
<evidence type="ECO:0000313" key="2">
    <source>
        <dbReference type="EMBL" id="KAK0969027.1"/>
    </source>
</evidence>
<dbReference type="GO" id="GO:0070086">
    <property type="term" value="P:ubiquitin-dependent endocytosis"/>
    <property type="evidence" value="ECO:0007669"/>
    <property type="project" value="TreeGrafter"/>
</dbReference>
<dbReference type="CDD" id="cd22952">
    <property type="entry name" value="ART10-like"/>
    <property type="match status" value="1"/>
</dbReference>
<evidence type="ECO:0000313" key="3">
    <source>
        <dbReference type="Proteomes" id="UP001175353"/>
    </source>
</evidence>